<sequence length="121" mass="13931">MKTRFEAGINIAIKIPKSKYESTIAFYRDILKLTVEEKPISNPTVSRTHEVIFGGNVIWLDCVDNYTHSETWLQLTVPNIEEATSYLESQGVQTCDEIEELPKNMHWIQDPAGTVYNLQER</sequence>
<gene>
    <name evidence="1" type="ORF">SAMEA4412673_01724</name>
</gene>
<dbReference type="SUPFAM" id="SSF54593">
    <property type="entry name" value="Glyoxalase/Bleomycin resistance protein/Dihydroxybiphenyl dioxygenase"/>
    <property type="match status" value="1"/>
</dbReference>
<evidence type="ECO:0000313" key="2">
    <source>
        <dbReference type="Proteomes" id="UP000215355"/>
    </source>
</evidence>
<proteinExistence type="predicted"/>
<dbReference type="Gene3D" id="3.10.180.10">
    <property type="entry name" value="2,3-Dihydroxybiphenyl 1,2-Dioxygenase, domain 1"/>
    <property type="match status" value="1"/>
</dbReference>
<evidence type="ECO:0000313" key="1">
    <source>
        <dbReference type="EMBL" id="SNV49220.1"/>
    </source>
</evidence>
<dbReference type="InterPro" id="IPR029068">
    <property type="entry name" value="Glyas_Bleomycin-R_OHBP_Dase"/>
</dbReference>
<protein>
    <submittedName>
        <fullName evidence="1">Glyoxalase-like domain</fullName>
    </submittedName>
</protein>
<accession>A0AAJ4XC54</accession>
<reference evidence="1 2" key="1">
    <citation type="submission" date="2017-06" db="EMBL/GenBank/DDBJ databases">
        <authorList>
            <consortium name="Pathogen Informatics"/>
        </authorList>
    </citation>
    <scope>NUCLEOTIDE SEQUENCE [LARGE SCALE GENOMIC DNA]</scope>
    <source>
        <strain evidence="1 2">NCTC12149</strain>
    </source>
</reference>
<name>A0AAJ4XC54_9SPHI</name>
<dbReference type="KEGG" id="smiz:4412673_01724"/>
<dbReference type="RefSeq" id="WP_093095758.1">
    <property type="nucleotide sequence ID" value="NZ_DAMBSL010000003.1"/>
</dbReference>
<dbReference type="EMBL" id="LT906468">
    <property type="protein sequence ID" value="SNV49220.1"/>
    <property type="molecule type" value="Genomic_DNA"/>
</dbReference>
<dbReference type="AlphaFoldDB" id="A0AAJ4XC54"/>
<organism evidence="1 2">
    <name type="scientific">Sphingobacterium mizutaii</name>
    <dbReference type="NCBI Taxonomy" id="1010"/>
    <lineage>
        <taxon>Bacteria</taxon>
        <taxon>Pseudomonadati</taxon>
        <taxon>Bacteroidota</taxon>
        <taxon>Sphingobacteriia</taxon>
        <taxon>Sphingobacteriales</taxon>
        <taxon>Sphingobacteriaceae</taxon>
        <taxon>Sphingobacterium</taxon>
    </lineage>
</organism>
<dbReference type="Proteomes" id="UP000215355">
    <property type="component" value="Chromosome 1"/>
</dbReference>